<dbReference type="GO" id="GO:0005634">
    <property type="term" value="C:nucleus"/>
    <property type="evidence" value="ECO:0007669"/>
    <property type="project" value="UniProtKB-SubCell"/>
</dbReference>
<dbReference type="AlphaFoldDB" id="A0A163JXI1"/>
<feature type="region of interest" description="Disordered" evidence="14">
    <location>
        <begin position="405"/>
        <end position="432"/>
    </location>
</feature>
<dbReference type="InterPro" id="IPR046341">
    <property type="entry name" value="SET_dom_sf"/>
</dbReference>
<evidence type="ECO:0000313" key="16">
    <source>
        <dbReference type="EMBL" id="SAM02693.1"/>
    </source>
</evidence>
<dbReference type="GO" id="GO:0005694">
    <property type="term" value="C:chromosome"/>
    <property type="evidence" value="ECO:0007669"/>
    <property type="project" value="UniProtKB-SubCell"/>
</dbReference>
<dbReference type="Pfam" id="PF00856">
    <property type="entry name" value="SET"/>
    <property type="match status" value="1"/>
</dbReference>
<dbReference type="EC" id="2.1.1.372" evidence="11"/>
<keyword evidence="9" id="KW-0156">Chromatin regulator</keyword>
<dbReference type="Gene3D" id="2.170.270.10">
    <property type="entry name" value="SET domain"/>
    <property type="match status" value="1"/>
</dbReference>
<dbReference type="PROSITE" id="PS50280">
    <property type="entry name" value="SET"/>
    <property type="match status" value="1"/>
</dbReference>
<evidence type="ECO:0000256" key="3">
    <source>
        <dbReference type="ARBA" id="ARBA00014232"/>
    </source>
</evidence>
<evidence type="ECO:0000256" key="8">
    <source>
        <dbReference type="ARBA" id="ARBA00022691"/>
    </source>
</evidence>
<accession>A0A163JXI1</accession>
<dbReference type="GO" id="GO:0140943">
    <property type="term" value="F:histone H4K20 trimethyltransferase activity"/>
    <property type="evidence" value="ECO:0007669"/>
    <property type="project" value="UniProtKB-EC"/>
</dbReference>
<evidence type="ECO:0000259" key="15">
    <source>
        <dbReference type="PROSITE" id="PS50280"/>
    </source>
</evidence>
<keyword evidence="17" id="KW-1185">Reference proteome</keyword>
<feature type="region of interest" description="Disordered" evidence="14">
    <location>
        <begin position="316"/>
        <end position="382"/>
    </location>
</feature>
<evidence type="ECO:0000256" key="13">
    <source>
        <dbReference type="ARBA" id="ARBA00048081"/>
    </source>
</evidence>
<feature type="compositionally biased region" description="Basic and acidic residues" evidence="14">
    <location>
        <begin position="278"/>
        <end position="294"/>
    </location>
</feature>
<dbReference type="SUPFAM" id="SSF82199">
    <property type="entry name" value="SET domain"/>
    <property type="match status" value="1"/>
</dbReference>
<name>A0A163JXI1_ABSGL</name>
<comment type="subcellular location">
    <subcellularLocation>
        <location evidence="2">Chromosome</location>
    </subcellularLocation>
    <subcellularLocation>
        <location evidence="1">Nucleus</location>
    </subcellularLocation>
</comment>
<dbReference type="InterPro" id="IPR039977">
    <property type="entry name" value="Suv4-20/Set9"/>
</dbReference>
<keyword evidence="8" id="KW-0949">S-adenosyl-L-methionine</keyword>
<evidence type="ECO:0000313" key="17">
    <source>
        <dbReference type="Proteomes" id="UP000078561"/>
    </source>
</evidence>
<evidence type="ECO:0000256" key="4">
    <source>
        <dbReference type="ARBA" id="ARBA00015413"/>
    </source>
</evidence>
<dbReference type="OrthoDB" id="6627536at2759"/>
<dbReference type="STRING" id="4829.A0A163JXI1"/>
<keyword evidence="10" id="KW-0539">Nucleus</keyword>
<keyword evidence="6" id="KW-0489">Methyltransferase</keyword>
<dbReference type="PROSITE" id="PS51567">
    <property type="entry name" value="SAM_MT43_SUVAR420_1"/>
    <property type="match status" value="1"/>
</dbReference>
<evidence type="ECO:0000256" key="7">
    <source>
        <dbReference type="ARBA" id="ARBA00022679"/>
    </source>
</evidence>
<evidence type="ECO:0000256" key="5">
    <source>
        <dbReference type="ARBA" id="ARBA00022454"/>
    </source>
</evidence>
<dbReference type="Gene3D" id="1.10.10.1700">
    <property type="entry name" value="Histone-lysine N-methyltransferase"/>
    <property type="match status" value="1"/>
</dbReference>
<evidence type="ECO:0000256" key="10">
    <source>
        <dbReference type="ARBA" id="ARBA00023242"/>
    </source>
</evidence>
<gene>
    <name evidence="16" type="primary">ABSGL_08509.1 scaffold 10403</name>
</gene>
<evidence type="ECO:0000256" key="14">
    <source>
        <dbReference type="SAM" id="MobiDB-lite"/>
    </source>
</evidence>
<feature type="compositionally biased region" description="Polar residues" evidence="14">
    <location>
        <begin position="405"/>
        <end position="418"/>
    </location>
</feature>
<dbReference type="EMBL" id="LT554008">
    <property type="protein sequence ID" value="SAM02693.1"/>
    <property type="molecule type" value="Genomic_DNA"/>
</dbReference>
<proteinExistence type="predicted"/>
<keyword evidence="7" id="KW-0808">Transferase</keyword>
<evidence type="ECO:0000256" key="11">
    <source>
        <dbReference type="ARBA" id="ARBA00024057"/>
    </source>
</evidence>
<dbReference type="InterPro" id="IPR041938">
    <property type="entry name" value="Hist-Lys_N-MTase_N"/>
</dbReference>
<organism evidence="16">
    <name type="scientific">Absidia glauca</name>
    <name type="common">Pin mould</name>
    <dbReference type="NCBI Taxonomy" id="4829"/>
    <lineage>
        <taxon>Eukaryota</taxon>
        <taxon>Fungi</taxon>
        <taxon>Fungi incertae sedis</taxon>
        <taxon>Mucoromycota</taxon>
        <taxon>Mucoromycotina</taxon>
        <taxon>Mucoromycetes</taxon>
        <taxon>Mucorales</taxon>
        <taxon>Cunninghamellaceae</taxon>
        <taxon>Absidia</taxon>
    </lineage>
</organism>
<dbReference type="PANTHER" id="PTHR12977:SF4">
    <property type="entry name" value="HISTONE-LYSINE N-METHYLTRANSFERASE KMT5B"/>
    <property type="match status" value="1"/>
</dbReference>
<evidence type="ECO:0000256" key="6">
    <source>
        <dbReference type="ARBA" id="ARBA00022603"/>
    </source>
</evidence>
<evidence type="ECO:0000256" key="12">
    <source>
        <dbReference type="ARBA" id="ARBA00030653"/>
    </source>
</evidence>
<feature type="region of interest" description="Disordered" evidence="14">
    <location>
        <begin position="276"/>
        <end position="301"/>
    </location>
</feature>
<dbReference type="InterPro" id="IPR025783">
    <property type="entry name" value="Set9_fungi"/>
</dbReference>
<dbReference type="InParanoid" id="A0A163JXI1"/>
<comment type="catalytic activity">
    <reaction evidence="13">
        <text>L-lysyl(20)-[histone H4] + 3 S-adenosyl-L-methionine = N(6),N(6),N(6)-trimethyl-L-lysyl(20)-[histone H4] + 3 S-adenosyl-L-homocysteine + 3 H(+)</text>
        <dbReference type="Rhea" id="RHEA:64456"/>
        <dbReference type="Rhea" id="RHEA-COMP:15554"/>
        <dbReference type="Rhea" id="RHEA-COMP:15998"/>
        <dbReference type="ChEBI" id="CHEBI:15378"/>
        <dbReference type="ChEBI" id="CHEBI:29969"/>
        <dbReference type="ChEBI" id="CHEBI:57856"/>
        <dbReference type="ChEBI" id="CHEBI:59789"/>
        <dbReference type="ChEBI" id="CHEBI:61961"/>
        <dbReference type="EC" id="2.1.1.372"/>
    </reaction>
</comment>
<dbReference type="Proteomes" id="UP000078561">
    <property type="component" value="Unassembled WGS sequence"/>
</dbReference>
<evidence type="ECO:0000256" key="9">
    <source>
        <dbReference type="ARBA" id="ARBA00022853"/>
    </source>
</evidence>
<feature type="domain" description="SET" evidence="15">
    <location>
        <begin position="133"/>
        <end position="249"/>
    </location>
</feature>
<sequence length="530" mass="60145">MRRPDSPLPSLFAPLRSFVLLPVASTYCFGQTMDFKILSKYDDLCASLFLDDQYLWFDTIKMNDDQVRADTPSHVIQQIIFDHVIVNRKVTHAAKELLSLPFFDLYLEGKDDKERHEFLAHVKRYLLMYIPNAGFEISDTNRYSNIEACVISTKTWEIADEIRNCTGMIACLTPEDDAELKNSNRDFSIMYSQRRDSNCLFLGPARFMNVGHLHDCGANCRFIGLGPNGITFKVVKKIKVGEELTVFYGPHYFGADNCECRCLTCELAGRGFFASSSPKDKVPPPEIAMDERTRRSGRKKRSRIYEEYVLNTGDRRVKLSADTDSTSQKKVRRNGSKRQPAKEDIPAPTSSEPALSLSTTANSSQSSVCADVSNGGYRRRNDDVTKGALKATLMKDALLTTDMTGENQPTMCTPSDQIPTTTASTTTDDPHADDRPAWLQVMDDFLDDTSDVSSIASNELGVIEDSITDFCIACERSLYSDSVQHYTRSYPSNTSKQYQQLRHHAQTRCWRCSRHFLIYHLEWPTRWARK</sequence>
<protein>
    <recommendedName>
        <fullName evidence="4">Histone-lysine N-methyltransferase SET9</fullName>
        <ecNumber evidence="11">2.1.1.372</ecNumber>
    </recommendedName>
    <alternativeName>
        <fullName evidence="3">Histone-lysine N-methyltransferase set9</fullName>
    </alternativeName>
    <alternativeName>
        <fullName evidence="12">SET domain protein 9</fullName>
    </alternativeName>
</protein>
<dbReference type="GO" id="GO:0032259">
    <property type="term" value="P:methylation"/>
    <property type="evidence" value="ECO:0007669"/>
    <property type="project" value="UniProtKB-KW"/>
</dbReference>
<keyword evidence="5" id="KW-0158">Chromosome</keyword>
<reference evidence="16" key="1">
    <citation type="submission" date="2016-04" db="EMBL/GenBank/DDBJ databases">
        <authorList>
            <person name="Evans L.H."/>
            <person name="Alamgir A."/>
            <person name="Owens N."/>
            <person name="Weber N.D."/>
            <person name="Virtaneva K."/>
            <person name="Barbian K."/>
            <person name="Babar A."/>
            <person name="Rosenke K."/>
        </authorList>
    </citation>
    <scope>NUCLEOTIDE SEQUENCE [LARGE SCALE GENOMIC DNA]</scope>
    <source>
        <strain evidence="16">CBS 101.48</strain>
    </source>
</reference>
<dbReference type="InterPro" id="IPR001214">
    <property type="entry name" value="SET_dom"/>
</dbReference>
<dbReference type="PANTHER" id="PTHR12977">
    <property type="entry name" value="SUPPRESSOR OF VARIEGATION 4-20-RELATED"/>
    <property type="match status" value="1"/>
</dbReference>
<evidence type="ECO:0000256" key="2">
    <source>
        <dbReference type="ARBA" id="ARBA00004286"/>
    </source>
</evidence>
<feature type="compositionally biased region" description="Low complexity" evidence="14">
    <location>
        <begin position="354"/>
        <end position="367"/>
    </location>
</feature>
<evidence type="ECO:0000256" key="1">
    <source>
        <dbReference type="ARBA" id="ARBA00004123"/>
    </source>
</evidence>
<dbReference type="CDD" id="cd10524">
    <property type="entry name" value="SET_Suv4-20-like"/>
    <property type="match status" value="1"/>
</dbReference>